<proteinExistence type="predicted"/>
<dbReference type="GO" id="GO:0005524">
    <property type="term" value="F:ATP binding"/>
    <property type="evidence" value="ECO:0007669"/>
    <property type="project" value="UniProtKB-KW"/>
</dbReference>
<dbReference type="GO" id="GO:0004674">
    <property type="term" value="F:protein serine/threonine kinase activity"/>
    <property type="evidence" value="ECO:0007669"/>
    <property type="project" value="UniProtKB-KW"/>
</dbReference>
<accession>A0A1B5KZX9</accession>
<evidence type="ECO:0000256" key="5">
    <source>
        <dbReference type="ARBA" id="ARBA00022777"/>
    </source>
</evidence>
<organism evidence="10 11">
    <name type="scientific">Ustilaginoidea virens</name>
    <name type="common">Rice false smut fungus</name>
    <name type="synonym">Villosiclava virens</name>
    <dbReference type="NCBI Taxonomy" id="1159556"/>
    <lineage>
        <taxon>Eukaryota</taxon>
        <taxon>Fungi</taxon>
        <taxon>Dikarya</taxon>
        <taxon>Ascomycota</taxon>
        <taxon>Pezizomycotina</taxon>
        <taxon>Sordariomycetes</taxon>
        <taxon>Hypocreomycetidae</taxon>
        <taxon>Hypocreales</taxon>
        <taxon>Clavicipitaceae</taxon>
        <taxon>Ustilaginoidea</taxon>
    </lineage>
</organism>
<dbReference type="AlphaFoldDB" id="A0A1B5KZX9"/>
<comment type="caution">
    <text evidence="10">The sequence shown here is derived from an EMBL/GenBank/DDBJ whole genome shotgun (WGS) entry which is preliminary data.</text>
</comment>
<dbReference type="InterPro" id="IPR018934">
    <property type="entry name" value="RIO_dom"/>
</dbReference>
<sequence>MRTRDTVWSIDLGPDDCLYRILRENGREQRVVYVLLRHLDLIPEESRTWGPGVIRELSKLADWDGGWKNLTISKDDSGIRTRANVFEPHRLPREQPPGLTSSLFNICDLEPVQSMKSRVTRVQVNGEQCFMKISRFEFEVAAIAHEVKVYETLMCQGSTLVPRLLGYVYEETPDRVIGFVLEAISGHYPSIKDLDMCRGALQRLHSLNIVHGDVNRYNMLLTKDGPKFIDLEVAEIDSQDGARMDKEMQGLEEQLMTESRIGCPW</sequence>
<evidence type="ECO:0000256" key="6">
    <source>
        <dbReference type="ARBA" id="ARBA00022840"/>
    </source>
</evidence>
<dbReference type="EMBL" id="BBTG02000001">
    <property type="protein sequence ID" value="GAO16233.1"/>
    <property type="molecule type" value="Genomic_DNA"/>
</dbReference>
<evidence type="ECO:0000256" key="2">
    <source>
        <dbReference type="ARBA" id="ARBA00022527"/>
    </source>
</evidence>
<evidence type="ECO:0000256" key="3">
    <source>
        <dbReference type="ARBA" id="ARBA00022679"/>
    </source>
</evidence>
<keyword evidence="3" id="KW-0808">Transferase</keyword>
<evidence type="ECO:0000256" key="1">
    <source>
        <dbReference type="ARBA" id="ARBA00012513"/>
    </source>
</evidence>
<dbReference type="EC" id="2.7.11.1" evidence="1"/>
<name>A0A1B5KZX9_USTVR</name>
<keyword evidence="6" id="KW-0067">ATP-binding</keyword>
<dbReference type="Gene3D" id="1.10.510.10">
    <property type="entry name" value="Transferase(Phosphotransferase) domain 1"/>
    <property type="match status" value="1"/>
</dbReference>
<evidence type="ECO:0000313" key="11">
    <source>
        <dbReference type="Proteomes" id="UP000054053"/>
    </source>
</evidence>
<keyword evidence="4" id="KW-0547">Nucleotide-binding</keyword>
<dbReference type="Proteomes" id="UP000054053">
    <property type="component" value="Unassembled WGS sequence"/>
</dbReference>
<gene>
    <name evidence="10" type="ORF">UVI_02000160</name>
</gene>
<keyword evidence="5" id="KW-0418">Kinase</keyword>
<reference evidence="11" key="1">
    <citation type="journal article" date="2016" name="Genome Announc.">
        <title>Genome sequence of Ustilaginoidea virens IPU010, a rice pathogenic fungus causing false smut.</title>
        <authorList>
            <person name="Kumagai T."/>
            <person name="Ishii T."/>
            <person name="Terai G."/>
            <person name="Umemura M."/>
            <person name="Machida M."/>
            <person name="Asai K."/>
        </authorList>
    </citation>
    <scope>NUCLEOTIDE SEQUENCE [LARGE SCALE GENOMIC DNA]</scope>
    <source>
        <strain evidence="11">IPU010</strain>
    </source>
</reference>
<evidence type="ECO:0000256" key="8">
    <source>
        <dbReference type="ARBA" id="ARBA00048679"/>
    </source>
</evidence>
<feature type="domain" description="RIO-type" evidence="9">
    <location>
        <begin position="201"/>
        <end position="231"/>
    </location>
</feature>
<protein>
    <recommendedName>
        <fullName evidence="1">non-specific serine/threonine protein kinase</fullName>
        <ecNumber evidence="1">2.7.11.1</ecNumber>
    </recommendedName>
</protein>
<comment type="catalytic activity">
    <reaction evidence="8">
        <text>L-seryl-[protein] + ATP = O-phospho-L-seryl-[protein] + ADP + H(+)</text>
        <dbReference type="Rhea" id="RHEA:17989"/>
        <dbReference type="Rhea" id="RHEA-COMP:9863"/>
        <dbReference type="Rhea" id="RHEA-COMP:11604"/>
        <dbReference type="ChEBI" id="CHEBI:15378"/>
        <dbReference type="ChEBI" id="CHEBI:29999"/>
        <dbReference type="ChEBI" id="CHEBI:30616"/>
        <dbReference type="ChEBI" id="CHEBI:83421"/>
        <dbReference type="ChEBI" id="CHEBI:456216"/>
        <dbReference type="EC" id="2.7.11.1"/>
    </reaction>
</comment>
<dbReference type="InterPro" id="IPR011009">
    <property type="entry name" value="Kinase-like_dom_sf"/>
</dbReference>
<evidence type="ECO:0000313" key="10">
    <source>
        <dbReference type="EMBL" id="GAO16233.1"/>
    </source>
</evidence>
<dbReference type="SUPFAM" id="SSF56112">
    <property type="entry name" value="Protein kinase-like (PK-like)"/>
    <property type="match status" value="1"/>
</dbReference>
<keyword evidence="2" id="KW-0723">Serine/threonine-protein kinase</keyword>
<comment type="catalytic activity">
    <reaction evidence="7">
        <text>L-threonyl-[protein] + ATP = O-phospho-L-threonyl-[protein] + ADP + H(+)</text>
        <dbReference type="Rhea" id="RHEA:46608"/>
        <dbReference type="Rhea" id="RHEA-COMP:11060"/>
        <dbReference type="Rhea" id="RHEA-COMP:11605"/>
        <dbReference type="ChEBI" id="CHEBI:15378"/>
        <dbReference type="ChEBI" id="CHEBI:30013"/>
        <dbReference type="ChEBI" id="CHEBI:30616"/>
        <dbReference type="ChEBI" id="CHEBI:61977"/>
        <dbReference type="ChEBI" id="CHEBI:456216"/>
        <dbReference type="EC" id="2.7.11.1"/>
    </reaction>
</comment>
<evidence type="ECO:0000259" key="9">
    <source>
        <dbReference type="Pfam" id="PF01163"/>
    </source>
</evidence>
<dbReference type="Pfam" id="PF01163">
    <property type="entry name" value="RIO1"/>
    <property type="match status" value="1"/>
</dbReference>
<evidence type="ECO:0000256" key="7">
    <source>
        <dbReference type="ARBA" id="ARBA00047899"/>
    </source>
</evidence>
<evidence type="ECO:0000256" key="4">
    <source>
        <dbReference type="ARBA" id="ARBA00022741"/>
    </source>
</evidence>